<feature type="region of interest" description="Disordered" evidence="1">
    <location>
        <begin position="1"/>
        <end position="23"/>
    </location>
</feature>
<name>A0ABQ3TEN6_9ACTN</name>
<protein>
    <submittedName>
        <fullName evidence="2">Uncharacterized protein</fullName>
    </submittedName>
</protein>
<gene>
    <name evidence="2" type="ORF">Sspor_39810</name>
</gene>
<dbReference type="EMBL" id="BNED01000005">
    <property type="protein sequence ID" value="GHI78420.1"/>
    <property type="molecule type" value="Genomic_DNA"/>
</dbReference>
<proteinExistence type="predicted"/>
<reference evidence="3" key="1">
    <citation type="submission" date="2023-07" db="EMBL/GenBank/DDBJ databases">
        <title>Whole genome shotgun sequence of Streptomyces spororaveus NBRC 15456.</title>
        <authorList>
            <person name="Komaki H."/>
            <person name="Tamura T."/>
        </authorList>
    </citation>
    <scope>NUCLEOTIDE SEQUENCE [LARGE SCALE GENOMIC DNA]</scope>
    <source>
        <strain evidence="3">NBRC 15456</strain>
    </source>
</reference>
<comment type="caution">
    <text evidence="2">The sequence shown here is derived from an EMBL/GenBank/DDBJ whole genome shotgun (WGS) entry which is preliminary data.</text>
</comment>
<accession>A0ABQ3TEN6</accession>
<sequence>MVPWTAGTEAAVPGPVPGPPAGRRIRGLVHIGHSSGQDAFSGCFVSSRTYRGVSDSARVVAGKALSVIENRPDTLA</sequence>
<evidence type="ECO:0000256" key="1">
    <source>
        <dbReference type="SAM" id="MobiDB-lite"/>
    </source>
</evidence>
<dbReference type="Proteomes" id="UP000608522">
    <property type="component" value="Unassembled WGS sequence"/>
</dbReference>
<keyword evidence="3" id="KW-1185">Reference proteome</keyword>
<organism evidence="2 3">
    <name type="scientific">Streptomyces spororaveus</name>
    <dbReference type="NCBI Taxonomy" id="284039"/>
    <lineage>
        <taxon>Bacteria</taxon>
        <taxon>Bacillati</taxon>
        <taxon>Actinomycetota</taxon>
        <taxon>Actinomycetes</taxon>
        <taxon>Kitasatosporales</taxon>
        <taxon>Streptomycetaceae</taxon>
        <taxon>Streptomyces</taxon>
    </lineage>
</organism>
<evidence type="ECO:0000313" key="2">
    <source>
        <dbReference type="EMBL" id="GHI78420.1"/>
    </source>
</evidence>
<evidence type="ECO:0000313" key="3">
    <source>
        <dbReference type="Proteomes" id="UP000608522"/>
    </source>
</evidence>